<organism evidence="1 2">
    <name type="scientific">Sodalis glossinidius (strain morsitans)</name>
    <dbReference type="NCBI Taxonomy" id="343509"/>
    <lineage>
        <taxon>Bacteria</taxon>
        <taxon>Pseudomonadati</taxon>
        <taxon>Pseudomonadota</taxon>
        <taxon>Gammaproteobacteria</taxon>
        <taxon>Enterobacterales</taxon>
        <taxon>Bruguierivoracaceae</taxon>
        <taxon>Sodalis</taxon>
    </lineage>
</organism>
<reference evidence="1 2" key="1">
    <citation type="submission" date="2015-05" db="EMBL/GenBank/DDBJ databases">
        <authorList>
            <person name="Goodhead I."/>
        </authorList>
    </citation>
    <scope>NUCLEOTIDE SEQUENCE [LARGE SCALE GENOMIC DNA]</scope>
    <source>
        <strain evidence="2">morsitans</strain>
    </source>
</reference>
<gene>
    <name evidence="1" type="ORF">SGGMMB4_02070</name>
</gene>
<proteinExistence type="predicted"/>
<protein>
    <submittedName>
        <fullName evidence="1">Uncharacterized protein</fullName>
    </submittedName>
</protein>
<dbReference type="RefSeq" id="WP_041866755.1">
    <property type="nucleotide sequence ID" value="NC_007712.1"/>
</dbReference>
<dbReference type="Proteomes" id="UP000245838">
    <property type="component" value="Chromosome sggmmb4_Chromosome"/>
</dbReference>
<dbReference type="AlphaFoldDB" id="A0A193QHW9"/>
<evidence type="ECO:0000313" key="2">
    <source>
        <dbReference type="Proteomes" id="UP000245838"/>
    </source>
</evidence>
<dbReference type="OrthoDB" id="6434827at2"/>
<name>A0A193QHW9_SODGM</name>
<dbReference type="BioCyc" id="SGLO343509:SGP1_RS07945-MONOMER"/>
<accession>A0A193QHW9</accession>
<sequence length="90" mass="10177">MNGLLTGLLARRETGLLEEIEKLENRIISMENEADAECWLLEDDIRQTRFEADCKLIGEYEEGICTGLPKEEILASLVNGALHRIQATMQ</sequence>
<dbReference type="EMBL" id="LN854557">
    <property type="protein sequence ID" value="CRL44774.1"/>
    <property type="molecule type" value="Genomic_DNA"/>
</dbReference>
<evidence type="ECO:0000313" key="1">
    <source>
        <dbReference type="EMBL" id="CRL44774.1"/>
    </source>
</evidence>